<dbReference type="RefSeq" id="WP_058314108.1">
    <property type="nucleotide sequence ID" value="NZ_CYUE01000007.1"/>
</dbReference>
<dbReference type="PANTHER" id="PTHR47870:SF1">
    <property type="entry name" value="CYTOCHROME C-TYPE BIOGENESIS PROTEIN CCMH"/>
    <property type="match status" value="1"/>
</dbReference>
<keyword evidence="3" id="KW-0472">Membrane</keyword>
<dbReference type="InterPro" id="IPR019734">
    <property type="entry name" value="TPR_rpt"/>
</dbReference>
<keyword evidence="5" id="KW-1185">Reference proteome</keyword>
<organism evidence="4 5">
    <name type="scientific">Cognatishimia activa</name>
    <dbReference type="NCBI Taxonomy" id="1715691"/>
    <lineage>
        <taxon>Bacteria</taxon>
        <taxon>Pseudomonadati</taxon>
        <taxon>Pseudomonadota</taxon>
        <taxon>Alphaproteobacteria</taxon>
        <taxon>Rhodobacterales</taxon>
        <taxon>Paracoccaceae</taxon>
        <taxon>Cognatishimia</taxon>
    </lineage>
</organism>
<keyword evidence="3" id="KW-1133">Transmembrane helix</keyword>
<evidence type="ECO:0000256" key="3">
    <source>
        <dbReference type="SAM" id="Phobius"/>
    </source>
</evidence>
<reference evidence="5" key="1">
    <citation type="submission" date="2015-09" db="EMBL/GenBank/DDBJ databases">
        <authorList>
            <person name="Rodrigo-Torres Lidia"/>
            <person name="Arahal R.David."/>
        </authorList>
    </citation>
    <scope>NUCLEOTIDE SEQUENCE [LARGE SCALE GENOMIC DNA]</scope>
    <source>
        <strain evidence="5">CECT 5114</strain>
    </source>
</reference>
<dbReference type="PANTHER" id="PTHR47870">
    <property type="entry name" value="CYTOCHROME C-TYPE BIOGENESIS PROTEIN CCMH"/>
    <property type="match status" value="1"/>
</dbReference>
<dbReference type="InterPro" id="IPR017560">
    <property type="entry name" value="Cyt_c_biogenesis_CcmI"/>
</dbReference>
<evidence type="ECO:0000256" key="2">
    <source>
        <dbReference type="ARBA" id="ARBA00022748"/>
    </source>
</evidence>
<keyword evidence="2" id="KW-0201">Cytochrome c-type biogenesis</keyword>
<comment type="subcellular location">
    <subcellularLocation>
        <location evidence="1">Cell envelope</location>
    </subcellularLocation>
</comment>
<proteinExistence type="predicted"/>
<dbReference type="EMBL" id="CYUE01000007">
    <property type="protein sequence ID" value="CUK25100.1"/>
    <property type="molecule type" value="Genomic_DNA"/>
</dbReference>
<keyword evidence="3" id="KW-0812">Transmembrane</keyword>
<accession>A0A0P1ITB9</accession>
<dbReference type="SMART" id="SM00028">
    <property type="entry name" value="TPR"/>
    <property type="match status" value="2"/>
</dbReference>
<dbReference type="InterPro" id="IPR011990">
    <property type="entry name" value="TPR-like_helical_dom_sf"/>
</dbReference>
<dbReference type="Gene3D" id="1.25.40.10">
    <property type="entry name" value="Tetratricopeptide repeat domain"/>
    <property type="match status" value="2"/>
</dbReference>
<dbReference type="GO" id="GO:0017004">
    <property type="term" value="P:cytochrome complex assembly"/>
    <property type="evidence" value="ECO:0007669"/>
    <property type="project" value="UniProtKB-KW"/>
</dbReference>
<protein>
    <submittedName>
        <fullName evidence="4">Cytochrome c-type biogenesis protein CcmI</fullName>
    </submittedName>
</protein>
<dbReference type="SUPFAM" id="SSF48452">
    <property type="entry name" value="TPR-like"/>
    <property type="match status" value="1"/>
</dbReference>
<evidence type="ECO:0000313" key="5">
    <source>
        <dbReference type="Proteomes" id="UP000051184"/>
    </source>
</evidence>
<dbReference type="OrthoDB" id="9815847at2"/>
<gene>
    <name evidence="4" type="ORF">TA5114_00890</name>
</gene>
<evidence type="ECO:0000313" key="4">
    <source>
        <dbReference type="EMBL" id="CUK25100.1"/>
    </source>
</evidence>
<dbReference type="Pfam" id="PF13432">
    <property type="entry name" value="TPR_16"/>
    <property type="match status" value="1"/>
</dbReference>
<dbReference type="STRING" id="1715691.TA5113_03299"/>
<dbReference type="InterPro" id="IPR051263">
    <property type="entry name" value="C-type_cytochrome_biogenesis"/>
</dbReference>
<dbReference type="Pfam" id="PF13181">
    <property type="entry name" value="TPR_8"/>
    <property type="match status" value="2"/>
</dbReference>
<sequence length="385" mass="42075">MIWLVFAALSTIGLLFVGLPLRRRSEMTSDMADTTPAVLLDQLDEVKRDLERGVISGAEATAAEQEIKRRILMQSRKTAQATKELTSGGRFAIVLSAMFVPAFAFGYYAVMGSPEIPGIAFSERTAERQETAKVADLTNQLYDRLTTDPSGGPSEGWMLLGQTYSRMGRFADAAEAFGIVAKRPEATSAVFSMLAEALISAEQGVVTPAAVTAIEHAMELDPSNPAAVFYKAVALRQKGDIAQAHDLLIRRLNNADSFYPWMESFVAEANRIGAEISRAPISLADFAPLVSAPGPSQEDIEDALDLTVEERQAFIMSMVERLAARLEDEPDDFDGWMRLGNAFSVLGDREQAIAALERAEVLLSVAPQNDPRRQTLQEALARMRQ</sequence>
<dbReference type="GO" id="GO:0005886">
    <property type="term" value="C:plasma membrane"/>
    <property type="evidence" value="ECO:0007669"/>
    <property type="project" value="TreeGrafter"/>
</dbReference>
<feature type="transmembrane region" description="Helical" evidence="3">
    <location>
        <begin position="91"/>
        <end position="110"/>
    </location>
</feature>
<dbReference type="Proteomes" id="UP000051184">
    <property type="component" value="Unassembled WGS sequence"/>
</dbReference>
<dbReference type="GO" id="GO:0030313">
    <property type="term" value="C:cell envelope"/>
    <property type="evidence" value="ECO:0007669"/>
    <property type="project" value="UniProtKB-SubCell"/>
</dbReference>
<name>A0A0P1ITB9_9RHOB</name>
<dbReference type="AlphaFoldDB" id="A0A0P1ITB9"/>
<dbReference type="NCBIfam" id="TIGR03142">
    <property type="entry name" value="cytochro_ccmI"/>
    <property type="match status" value="1"/>
</dbReference>
<evidence type="ECO:0000256" key="1">
    <source>
        <dbReference type="ARBA" id="ARBA00004196"/>
    </source>
</evidence>